<reference evidence="2 3" key="1">
    <citation type="submission" date="2023-07" db="EMBL/GenBank/DDBJ databases">
        <title>Sequencing the genomes of 1000 actinobacteria strains.</title>
        <authorList>
            <person name="Klenk H.-P."/>
        </authorList>
    </citation>
    <scope>NUCLEOTIDE SEQUENCE [LARGE SCALE GENOMIC DNA]</scope>
    <source>
        <strain evidence="2 3">DSM 17163</strain>
    </source>
</reference>
<name>A0ABT9NJH1_9ACTO</name>
<evidence type="ECO:0000313" key="3">
    <source>
        <dbReference type="Proteomes" id="UP001243212"/>
    </source>
</evidence>
<dbReference type="Pfam" id="PF00583">
    <property type="entry name" value="Acetyltransf_1"/>
    <property type="match status" value="1"/>
</dbReference>
<organism evidence="2 3">
    <name type="scientific">Trueperella bonasi</name>
    <dbReference type="NCBI Taxonomy" id="312286"/>
    <lineage>
        <taxon>Bacteria</taxon>
        <taxon>Bacillati</taxon>
        <taxon>Actinomycetota</taxon>
        <taxon>Actinomycetes</taxon>
        <taxon>Actinomycetales</taxon>
        <taxon>Actinomycetaceae</taxon>
        <taxon>Trueperella</taxon>
    </lineage>
</organism>
<dbReference type="RefSeq" id="WP_307683140.1">
    <property type="nucleotide sequence ID" value="NZ_JAUSQX010000001.1"/>
</dbReference>
<evidence type="ECO:0000313" key="2">
    <source>
        <dbReference type="EMBL" id="MDP9806958.1"/>
    </source>
</evidence>
<sequence>MRWPRRSRLRRLSAFDKKAAIDILAQDPVASILARVPIEQEDSSTAHALGLFDDDGALCAVCWNGGNLVPFGFDPEGLDILADHLIHTPQLCYTLTGPADQVLPLWDRVQGVYSRPREIRERQLSMVYQGGEQVAPDPAVRLAQVGEGGLVFPASVAMFIEEVGFDPSQGSYAYANRVYSLIRQGRTFVRIGPGGNGQPRVEFKADVGALAGGVAQIQGVWTAPDLRGQGIATNAMVSVARAVSTTIAPTVSLYVNDFNVAAVRAYEKAGFETVGLYATVML</sequence>
<gene>
    <name evidence="2" type="ORF">J2S70_001540</name>
</gene>
<feature type="domain" description="N-acetyltransferase" evidence="1">
    <location>
        <begin position="158"/>
        <end position="282"/>
    </location>
</feature>
<dbReference type="InterPro" id="IPR016181">
    <property type="entry name" value="Acyl_CoA_acyltransferase"/>
</dbReference>
<dbReference type="Gene3D" id="3.40.630.30">
    <property type="match status" value="1"/>
</dbReference>
<proteinExistence type="predicted"/>
<comment type="caution">
    <text evidence="2">The sequence shown here is derived from an EMBL/GenBank/DDBJ whole genome shotgun (WGS) entry which is preliminary data.</text>
</comment>
<keyword evidence="3" id="KW-1185">Reference proteome</keyword>
<dbReference type="Pfam" id="PF13312">
    <property type="entry name" value="DUF4081"/>
    <property type="match status" value="1"/>
</dbReference>
<dbReference type="Proteomes" id="UP001243212">
    <property type="component" value="Unassembled WGS sequence"/>
</dbReference>
<evidence type="ECO:0000259" key="1">
    <source>
        <dbReference type="PROSITE" id="PS51186"/>
    </source>
</evidence>
<dbReference type="EMBL" id="JAUSQX010000001">
    <property type="protein sequence ID" value="MDP9806958.1"/>
    <property type="molecule type" value="Genomic_DNA"/>
</dbReference>
<accession>A0ABT9NJH1</accession>
<protein>
    <submittedName>
        <fullName evidence="2">Ribosomal protein S18 acetylase RimI-like enzyme</fullName>
    </submittedName>
</protein>
<dbReference type="InterPro" id="IPR000182">
    <property type="entry name" value="GNAT_dom"/>
</dbReference>
<dbReference type="InterPro" id="IPR025289">
    <property type="entry name" value="DUF4081"/>
</dbReference>
<dbReference type="PROSITE" id="PS51186">
    <property type="entry name" value="GNAT"/>
    <property type="match status" value="1"/>
</dbReference>
<dbReference type="SUPFAM" id="SSF55729">
    <property type="entry name" value="Acyl-CoA N-acyltransferases (Nat)"/>
    <property type="match status" value="1"/>
</dbReference>